<dbReference type="AlphaFoldDB" id="F4WJN6"/>
<name>F4WJN6_ACREC</name>
<keyword evidence="2" id="KW-1185">Reference proteome</keyword>
<gene>
    <name evidence="1" type="ORF">G5I_05917</name>
</gene>
<organism evidence="2">
    <name type="scientific">Acromyrmex echinatior</name>
    <name type="common">Panamanian leafcutter ant</name>
    <name type="synonym">Acromyrmex octospinosus echinatior</name>
    <dbReference type="NCBI Taxonomy" id="103372"/>
    <lineage>
        <taxon>Eukaryota</taxon>
        <taxon>Metazoa</taxon>
        <taxon>Ecdysozoa</taxon>
        <taxon>Arthropoda</taxon>
        <taxon>Hexapoda</taxon>
        <taxon>Insecta</taxon>
        <taxon>Pterygota</taxon>
        <taxon>Neoptera</taxon>
        <taxon>Endopterygota</taxon>
        <taxon>Hymenoptera</taxon>
        <taxon>Apocrita</taxon>
        <taxon>Aculeata</taxon>
        <taxon>Formicoidea</taxon>
        <taxon>Formicidae</taxon>
        <taxon>Myrmicinae</taxon>
        <taxon>Acromyrmex</taxon>
    </lineage>
</organism>
<proteinExistence type="predicted"/>
<dbReference type="InParanoid" id="F4WJN6"/>
<dbReference type="Proteomes" id="UP000007755">
    <property type="component" value="Unassembled WGS sequence"/>
</dbReference>
<protein>
    <submittedName>
        <fullName evidence="1">Uncharacterized protein</fullName>
    </submittedName>
</protein>
<evidence type="ECO:0000313" key="2">
    <source>
        <dbReference type="Proteomes" id="UP000007755"/>
    </source>
</evidence>
<sequence length="87" mass="9643">MVYNDKKSMSRLMKFVNKFNCFYLSGADWLTQFAPPRDRSIAAGATRRAQQSTIISAESIISWAVMRIPGSLLQAAGIHIIAPETPV</sequence>
<accession>F4WJN6</accession>
<evidence type="ECO:0000313" key="1">
    <source>
        <dbReference type="EMBL" id="EGI65528.1"/>
    </source>
</evidence>
<reference evidence="1" key="1">
    <citation type="submission" date="2011-02" db="EMBL/GenBank/DDBJ databases">
        <title>The genome of the leaf-cutting ant Acromyrmex echinatior suggests key adaptations to social evolution and fungus farming.</title>
        <authorList>
            <person name="Nygaard S."/>
            <person name="Zhang G."/>
        </authorList>
    </citation>
    <scope>NUCLEOTIDE SEQUENCE</scope>
</reference>
<dbReference type="EMBL" id="GL888186">
    <property type="protein sequence ID" value="EGI65528.1"/>
    <property type="molecule type" value="Genomic_DNA"/>
</dbReference>